<evidence type="ECO:0008006" key="5">
    <source>
        <dbReference type="Google" id="ProtNLM"/>
    </source>
</evidence>
<dbReference type="InterPro" id="IPR011051">
    <property type="entry name" value="RmlC_Cupin_sf"/>
</dbReference>
<sequence>MTAPRPTAGLLVNEIRPYARGSTTALARLTGRRPAGRPEAELWMGALPAAPSRVDRGQGPEPLTDVIDRDPVGELGRSVSERFGARLPFLLKVLAAEHALSVQGHPTTAQAEAGFAAEETAGVPINAPGRLYKDPHHEPELICALDDFDALCGFRAPAATADLLSPLRAPALAPWITLLRTAEPRTALRTVLAESLSTDRARGSTAVAELAPALQEAAGRGARTRRPTPRTPGRPRTIPVIRESWRLSCSTTQPAAARPGALPGGPAPARLPARDGGRDHGQLRQRPPLRPGTKHVDVDALASVVDSTPPSRRSSRPCRAPTVRSTIRRWRRSSHSHGSTWPVASPSTAVARRSSSASAVRLGSPSTRSAAHAELRGERLRPRHRHPRRAAWRGYRLPCPSSRPRPPLTARQPATRKPAMPLTLPPSATVLFQGDSITDAGRDRRSHTDLGTGYVHLAADLLRASDPSLTVLNRGVGGDRITDLHARWEQDTLAHRPDLLSVMIGVNDTWRRYDSGRPTAIEAWEADYRDLLVQVRERPSVRLVLMEPFLVAVTPEQWSWREDLDPRIHAVRRLAAEFDARLLAADGLLNQAARTSGRPELVVLDGVHPTPLGHRVLAEAWADLVLSD</sequence>
<name>A0AB33JXT9_9ACTN</name>
<dbReference type="SUPFAM" id="SSF51182">
    <property type="entry name" value="RmlC-like cupins"/>
    <property type="match status" value="1"/>
</dbReference>
<proteinExistence type="predicted"/>
<accession>A0AB33JXT9</accession>
<dbReference type="CDD" id="cd01834">
    <property type="entry name" value="SGNH_hydrolase_like_2"/>
    <property type="match status" value="1"/>
</dbReference>
<dbReference type="EMBL" id="AP035881">
    <property type="protein sequence ID" value="BFP44155.1"/>
    <property type="molecule type" value="Genomic_DNA"/>
</dbReference>
<dbReference type="Gene3D" id="2.60.120.10">
    <property type="entry name" value="Jelly Rolls"/>
    <property type="match status" value="1"/>
</dbReference>
<dbReference type="Gene3D" id="1.10.441.10">
    <property type="entry name" value="Phosphomannose Isomerase, domain 2"/>
    <property type="match status" value="1"/>
</dbReference>
<protein>
    <recommendedName>
        <fullName evidence="5">Mannose-6-phosphate isomerase</fullName>
    </recommendedName>
</protein>
<feature type="domain" description="Phosphomannose isomerase type I catalytic" evidence="3">
    <location>
        <begin position="19"/>
        <end position="155"/>
    </location>
</feature>
<dbReference type="GO" id="GO:0004476">
    <property type="term" value="F:mannose-6-phosphate isomerase activity"/>
    <property type="evidence" value="ECO:0007669"/>
    <property type="project" value="InterPro"/>
</dbReference>
<evidence type="ECO:0000256" key="1">
    <source>
        <dbReference type="SAM" id="MobiDB-lite"/>
    </source>
</evidence>
<gene>
    <name evidence="4" type="ORF">KCMC57_05230</name>
</gene>
<dbReference type="InterPro" id="IPR016305">
    <property type="entry name" value="Mannose-6-P_Isomerase"/>
</dbReference>
<feature type="compositionally biased region" description="Basic and acidic residues" evidence="1">
    <location>
        <begin position="272"/>
        <end position="282"/>
    </location>
</feature>
<dbReference type="InterPro" id="IPR036514">
    <property type="entry name" value="SGNH_hydro_sf"/>
</dbReference>
<dbReference type="GO" id="GO:0005829">
    <property type="term" value="C:cytosol"/>
    <property type="evidence" value="ECO:0007669"/>
    <property type="project" value="TreeGrafter"/>
</dbReference>
<evidence type="ECO:0000259" key="3">
    <source>
        <dbReference type="Pfam" id="PF20511"/>
    </source>
</evidence>
<evidence type="ECO:0000259" key="2">
    <source>
        <dbReference type="Pfam" id="PF13472"/>
    </source>
</evidence>
<feature type="compositionally biased region" description="Low complexity" evidence="1">
    <location>
        <begin position="299"/>
        <end position="325"/>
    </location>
</feature>
<dbReference type="GO" id="GO:0009298">
    <property type="term" value="P:GDP-mannose biosynthetic process"/>
    <property type="evidence" value="ECO:0007669"/>
    <property type="project" value="InterPro"/>
</dbReference>
<dbReference type="GO" id="GO:0008270">
    <property type="term" value="F:zinc ion binding"/>
    <property type="evidence" value="ECO:0007669"/>
    <property type="project" value="InterPro"/>
</dbReference>
<reference evidence="4" key="1">
    <citation type="submission" date="2024-07" db="EMBL/GenBank/DDBJ databases">
        <title>Complete genome sequences of cellulolytic bacteria, Kitasatospora sp. CMC57 and Streptomyces sp. CMC78, isolated from Japanese agricultural soil.</title>
        <authorList>
            <person name="Hashimoto T."/>
            <person name="Ito M."/>
            <person name="Iwamoto M."/>
            <person name="Fukahori D."/>
            <person name="Shoda T."/>
            <person name="Sakoda M."/>
            <person name="Morohoshi T."/>
            <person name="Mitsuboshi M."/>
            <person name="Nishizawa T."/>
        </authorList>
    </citation>
    <scope>NUCLEOTIDE SEQUENCE</scope>
    <source>
        <strain evidence="4">CMC57</strain>
    </source>
</reference>
<feature type="domain" description="SGNH hydrolase-type esterase" evidence="2">
    <location>
        <begin position="434"/>
        <end position="616"/>
    </location>
</feature>
<feature type="region of interest" description="Disordered" evidence="1">
    <location>
        <begin position="50"/>
        <end position="69"/>
    </location>
</feature>
<dbReference type="PANTHER" id="PTHR10309:SF0">
    <property type="entry name" value="MANNOSE-6-PHOSPHATE ISOMERASE"/>
    <property type="match status" value="1"/>
</dbReference>
<feature type="compositionally biased region" description="Basic residues" evidence="1">
    <location>
        <begin position="381"/>
        <end position="391"/>
    </location>
</feature>
<dbReference type="Pfam" id="PF20511">
    <property type="entry name" value="PMI_typeI_cat"/>
    <property type="match status" value="1"/>
</dbReference>
<feature type="region of interest" description="Disordered" evidence="1">
    <location>
        <begin position="216"/>
        <end position="427"/>
    </location>
</feature>
<dbReference type="PANTHER" id="PTHR10309">
    <property type="entry name" value="MANNOSE-6-PHOSPHATE ISOMERASE"/>
    <property type="match status" value="1"/>
</dbReference>
<feature type="compositionally biased region" description="Low complexity" evidence="1">
    <location>
        <begin position="336"/>
        <end position="366"/>
    </location>
</feature>
<dbReference type="InterPro" id="IPR013830">
    <property type="entry name" value="SGNH_hydro"/>
</dbReference>
<evidence type="ECO:0000313" key="4">
    <source>
        <dbReference type="EMBL" id="BFP44155.1"/>
    </source>
</evidence>
<dbReference type="AlphaFoldDB" id="A0AB33JXT9"/>
<dbReference type="PRINTS" id="PR00714">
    <property type="entry name" value="MAN6PISMRASE"/>
</dbReference>
<dbReference type="Pfam" id="PF13472">
    <property type="entry name" value="Lipase_GDSL_2"/>
    <property type="match status" value="1"/>
</dbReference>
<dbReference type="Gene3D" id="3.40.50.1110">
    <property type="entry name" value="SGNH hydrolase"/>
    <property type="match status" value="1"/>
</dbReference>
<dbReference type="InterPro" id="IPR046457">
    <property type="entry name" value="PMI_typeI_cat"/>
</dbReference>
<feature type="compositionally biased region" description="Basic residues" evidence="1">
    <location>
        <begin position="326"/>
        <end position="335"/>
    </location>
</feature>
<feature type="compositionally biased region" description="Basic and acidic residues" evidence="1">
    <location>
        <begin position="371"/>
        <end position="380"/>
    </location>
</feature>
<dbReference type="InterPro" id="IPR014710">
    <property type="entry name" value="RmlC-like_jellyroll"/>
</dbReference>
<dbReference type="SUPFAM" id="SSF52266">
    <property type="entry name" value="SGNH hydrolase"/>
    <property type="match status" value="1"/>
</dbReference>
<organism evidence="4">
    <name type="scientific">Kitasatospora sp. CMC57</name>
    <dbReference type="NCBI Taxonomy" id="3231513"/>
    <lineage>
        <taxon>Bacteria</taxon>
        <taxon>Bacillati</taxon>
        <taxon>Actinomycetota</taxon>
        <taxon>Actinomycetes</taxon>
        <taxon>Kitasatosporales</taxon>
        <taxon>Streptomycetaceae</taxon>
        <taxon>Kitasatospora</taxon>
    </lineage>
</organism>